<proteinExistence type="predicted"/>
<dbReference type="EMBL" id="JAEPRB010000055">
    <property type="protein sequence ID" value="KAG2223766.1"/>
    <property type="molecule type" value="Genomic_DNA"/>
</dbReference>
<name>A0A8H7S6W1_9FUNG</name>
<keyword evidence="1" id="KW-0732">Signal</keyword>
<evidence type="ECO:0000313" key="3">
    <source>
        <dbReference type="Proteomes" id="UP000646827"/>
    </source>
</evidence>
<sequence>MPRHSFYLIYSLVVLAVTLGLVSAQGVSETGKEDGNAIYSATKKLKAGNYVFKSAVGKQYLSFISEGNDVTPESKKHPRVWEVRQHDDTKYFSIHGWNDAKLEKCISTRWTTGNGDGGFPDAAVLWQCEVDTKKPKDTGGYEEIYPPKQLWAAVPDPKYDGYFKIISASHLFDMIPRCIERKKIDGGTKLTECKLDTDKKSLLWSVVKV</sequence>
<gene>
    <name evidence="2" type="ORF">INT45_003490</name>
</gene>
<accession>A0A8H7S6W1</accession>
<organism evidence="2 3">
    <name type="scientific">Circinella minor</name>
    <dbReference type="NCBI Taxonomy" id="1195481"/>
    <lineage>
        <taxon>Eukaryota</taxon>
        <taxon>Fungi</taxon>
        <taxon>Fungi incertae sedis</taxon>
        <taxon>Mucoromycota</taxon>
        <taxon>Mucoromycotina</taxon>
        <taxon>Mucoromycetes</taxon>
        <taxon>Mucorales</taxon>
        <taxon>Lichtheimiaceae</taxon>
        <taxon>Circinella</taxon>
    </lineage>
</organism>
<evidence type="ECO:0008006" key="4">
    <source>
        <dbReference type="Google" id="ProtNLM"/>
    </source>
</evidence>
<evidence type="ECO:0000256" key="1">
    <source>
        <dbReference type="SAM" id="SignalP"/>
    </source>
</evidence>
<reference evidence="2 3" key="1">
    <citation type="submission" date="2020-12" db="EMBL/GenBank/DDBJ databases">
        <title>Metabolic potential, ecology and presence of endohyphal bacteria is reflected in genomic diversity of Mucoromycotina.</title>
        <authorList>
            <person name="Muszewska A."/>
            <person name="Okrasinska A."/>
            <person name="Steczkiewicz K."/>
            <person name="Drgas O."/>
            <person name="Orlowska M."/>
            <person name="Perlinska-Lenart U."/>
            <person name="Aleksandrzak-Piekarczyk T."/>
            <person name="Szatraj K."/>
            <person name="Zielenkiewicz U."/>
            <person name="Pilsyk S."/>
            <person name="Malc E."/>
            <person name="Mieczkowski P."/>
            <person name="Kruszewska J.S."/>
            <person name="Biernat P."/>
            <person name="Pawlowska J."/>
        </authorList>
    </citation>
    <scope>NUCLEOTIDE SEQUENCE [LARGE SCALE GENOMIC DNA]</scope>
    <source>
        <strain evidence="2 3">CBS 142.35</strain>
    </source>
</reference>
<dbReference type="Proteomes" id="UP000646827">
    <property type="component" value="Unassembled WGS sequence"/>
</dbReference>
<evidence type="ECO:0000313" key="2">
    <source>
        <dbReference type="EMBL" id="KAG2223766.1"/>
    </source>
</evidence>
<comment type="caution">
    <text evidence="2">The sequence shown here is derived from an EMBL/GenBank/DDBJ whole genome shotgun (WGS) entry which is preliminary data.</text>
</comment>
<feature type="chain" id="PRO_5034906247" description="Ricin B lectin domain-containing protein" evidence="1">
    <location>
        <begin position="25"/>
        <end position="209"/>
    </location>
</feature>
<keyword evidence="3" id="KW-1185">Reference proteome</keyword>
<dbReference type="OrthoDB" id="2203282at2759"/>
<feature type="signal peptide" evidence="1">
    <location>
        <begin position="1"/>
        <end position="24"/>
    </location>
</feature>
<protein>
    <recommendedName>
        <fullName evidence="4">Ricin B lectin domain-containing protein</fullName>
    </recommendedName>
</protein>
<dbReference type="AlphaFoldDB" id="A0A8H7S6W1"/>